<feature type="region of interest" description="Disordered" evidence="1">
    <location>
        <begin position="53"/>
        <end position="241"/>
    </location>
</feature>
<dbReference type="AlphaFoldDB" id="A0A5Q2N7H5"/>
<evidence type="ECO:0000313" key="4">
    <source>
        <dbReference type="Proteomes" id="UP000366051"/>
    </source>
</evidence>
<protein>
    <submittedName>
        <fullName evidence="3">Translation initiation factor IF-2</fullName>
    </submittedName>
</protein>
<dbReference type="EMBL" id="CP045875">
    <property type="protein sequence ID" value="QGG48220.1"/>
    <property type="molecule type" value="Genomic_DNA"/>
</dbReference>
<dbReference type="KEGG" id="hcv:FTV88_2122"/>
<accession>A0A5Q2N7H5</accession>
<evidence type="ECO:0000256" key="1">
    <source>
        <dbReference type="SAM" id="MobiDB-lite"/>
    </source>
</evidence>
<dbReference type="Pfam" id="PF04760">
    <property type="entry name" value="IF2_N"/>
    <property type="match status" value="1"/>
</dbReference>
<gene>
    <name evidence="3" type="ORF">FTV88_2122</name>
</gene>
<evidence type="ECO:0000313" key="3">
    <source>
        <dbReference type="EMBL" id="QGG48220.1"/>
    </source>
</evidence>
<evidence type="ECO:0000259" key="2">
    <source>
        <dbReference type="Pfam" id="PF04760"/>
    </source>
</evidence>
<feature type="compositionally biased region" description="Gly residues" evidence="1">
    <location>
        <begin position="164"/>
        <end position="173"/>
    </location>
</feature>
<organism evidence="3 4">
    <name type="scientific">Heliorestis convoluta</name>
    <dbReference type="NCBI Taxonomy" id="356322"/>
    <lineage>
        <taxon>Bacteria</taxon>
        <taxon>Bacillati</taxon>
        <taxon>Bacillota</taxon>
        <taxon>Clostridia</taxon>
        <taxon>Eubacteriales</taxon>
        <taxon>Heliobacteriaceae</taxon>
        <taxon>Heliorestis</taxon>
    </lineage>
</organism>
<dbReference type="InterPro" id="IPR006847">
    <property type="entry name" value="IF2_N"/>
</dbReference>
<keyword evidence="3" id="KW-0648">Protein biosynthesis</keyword>
<dbReference type="Proteomes" id="UP000366051">
    <property type="component" value="Chromosome"/>
</dbReference>
<name>A0A5Q2N7H5_9FIRM</name>
<feature type="domain" description="Translation initiation factor IF-2 N-terminal" evidence="2">
    <location>
        <begin position="1"/>
        <end position="51"/>
    </location>
</feature>
<keyword evidence="4" id="KW-1185">Reference proteome</keyword>
<feature type="compositionally biased region" description="Low complexity" evidence="1">
    <location>
        <begin position="174"/>
        <end position="193"/>
    </location>
</feature>
<dbReference type="GO" id="GO:0003743">
    <property type="term" value="F:translation initiation factor activity"/>
    <property type="evidence" value="ECO:0007669"/>
    <property type="project" value="UniProtKB-KW"/>
</dbReference>
<reference evidence="4" key="1">
    <citation type="submission" date="2019-11" db="EMBL/GenBank/DDBJ databases">
        <title>Genome sequence of Heliorestis convoluta strain HH, an alkaliphilic and minimalistic phototrophic bacterium from a soda lake in Egypt.</title>
        <authorList>
            <person name="Dewey E.D."/>
            <person name="Stokes L.M."/>
            <person name="Burchell B.M."/>
            <person name="Shaffer K.N."/>
            <person name="Huntington A.M."/>
            <person name="Baker J.M."/>
            <person name="Nadendla S."/>
            <person name="Giglio M.G."/>
            <person name="Touchman J.W."/>
            <person name="Blankenship R.E."/>
            <person name="Madigan M.T."/>
            <person name="Sattley W.M."/>
        </authorList>
    </citation>
    <scope>NUCLEOTIDE SEQUENCE [LARGE SCALE GENOMIC DNA]</scope>
    <source>
        <strain evidence="4">HH</strain>
    </source>
</reference>
<sequence length="325" mass="35876">MVKKRVFELARDLGVESKALVTKLNDLGIDVKNHMCTLEDGDIEKVLPHVKRASGPNQERASQEGRPFRGGQSGEQRQVRPEEQRNRPPRNDGRRPEHAGRPDGMRQEGATPAGARIGAPRNQEGGPRPQGTGPRPGGPGGPRPQGVGPRPGGPGGPRPQGAGPRPGGPGGTSSSGSRPKTWWSRRPSSSGSRSKTRWSRRPSSSRSRPKTRWSRWSSSSRSRSKTRWSRRPLVPKERAQDPAVQEALVLKEQAQDPVVQPVLEEDRGKVENIQDLPEVLDPFLSQPFLSHLILLNRQKKMDDKDMLTTNKPQKTKIIATMINQM</sequence>
<proteinExistence type="predicted"/>
<feature type="compositionally biased region" description="Basic and acidic residues" evidence="1">
    <location>
        <begin position="77"/>
        <end position="106"/>
    </location>
</feature>
<dbReference type="Gene3D" id="1.10.10.2480">
    <property type="match status" value="1"/>
</dbReference>
<keyword evidence="3" id="KW-0396">Initiation factor</keyword>